<accession>R4XFC2</accession>
<dbReference type="eggNOG" id="KOG2811">
    <property type="taxonomic scope" value="Eukaryota"/>
</dbReference>
<comment type="function">
    <text evidence="1">tRNA methylase which 2'-O-methylates cytidine(4) in tRNA(Pro) and tRNA(Gly)(GCC), and adenosine(4) in tRNA(His).</text>
</comment>
<keyword evidence="4" id="KW-1185">Reference proteome</keyword>
<feature type="domain" description="Methyltransferase TRM13" evidence="2">
    <location>
        <begin position="15"/>
        <end position="267"/>
    </location>
</feature>
<keyword evidence="1" id="KW-0862">Zinc</keyword>
<comment type="similarity">
    <text evidence="1">Belongs to the methyltransferase TRM13 family.</text>
</comment>
<evidence type="ECO:0000313" key="3">
    <source>
        <dbReference type="EMBL" id="CCG84368.1"/>
    </source>
</evidence>
<gene>
    <name evidence="3" type="ORF">TAPDE_004818</name>
</gene>
<dbReference type="PANTHER" id="PTHR12998:SF0">
    <property type="entry name" value="TRNA:M(4)X MODIFICATION ENZYME TRM13 HOMOLOG"/>
    <property type="match status" value="1"/>
</dbReference>
<evidence type="ECO:0000313" key="4">
    <source>
        <dbReference type="Proteomes" id="UP000013776"/>
    </source>
</evidence>
<dbReference type="GO" id="GO:0106050">
    <property type="term" value="F:tRNA 2'-O-methyltransferase activity"/>
    <property type="evidence" value="ECO:0007669"/>
    <property type="project" value="UniProtKB-UniRule"/>
</dbReference>
<dbReference type="OrthoDB" id="258806at2759"/>
<sequence length="270" mass="30010">MQDRIQESIKLKHTQQQASLIGQLSKLGCLGNADIYIEWGAGKGELSYFLYQALPPRDKATDFLLIDRDAGRLKFDSRIMKKAQSQGQDDLVNIVRHKVDIAHIDLAKMIEVEFPGITDPIICSISKHLCGSATDLTLSCLRSYSTSRSTSISLLVAVCCHQLCTWAAFSPESRTFFLNAGIQEKDFNILCRLTSWHTSGPSAKAAKSDEAAHWTNLTYAERSAIGWNCKRLIDSARVASLRASGWTAEVIKYEDIEVTTECYALLATKN</sequence>
<proteinExistence type="inferred from homology"/>
<dbReference type="Proteomes" id="UP000013776">
    <property type="component" value="Unassembled WGS sequence"/>
</dbReference>
<name>R4XFC2_TAPDE</name>
<keyword evidence="1" id="KW-0949">S-adenosyl-L-methionine</keyword>
<dbReference type="PANTHER" id="PTHR12998">
    <property type="entry name" value="TRNA:M(4)X MODIFICATION ENZYME TRM13 HOMOLOG"/>
    <property type="match status" value="1"/>
</dbReference>
<comment type="catalytic activity">
    <reaction evidence="1">
        <text>cytidine(4) in tRNA(Gly)(GCC) + S-adenosyl-L-methionine = 2'-O-methylcytidine(4) in tRNA(Gly)(GCC) + S-adenosyl-L-homocysteine + H(+)</text>
        <dbReference type="Rhea" id="RHEA:43192"/>
        <dbReference type="Rhea" id="RHEA-COMP:10399"/>
        <dbReference type="Rhea" id="RHEA-COMP:10400"/>
        <dbReference type="ChEBI" id="CHEBI:15378"/>
        <dbReference type="ChEBI" id="CHEBI:57856"/>
        <dbReference type="ChEBI" id="CHEBI:59789"/>
        <dbReference type="ChEBI" id="CHEBI:74495"/>
        <dbReference type="ChEBI" id="CHEBI:82748"/>
        <dbReference type="EC" id="2.1.1.225"/>
    </reaction>
</comment>
<dbReference type="EMBL" id="CAHR02000228">
    <property type="protein sequence ID" value="CCG84368.1"/>
    <property type="molecule type" value="Genomic_DNA"/>
</dbReference>
<organism evidence="3 4">
    <name type="scientific">Taphrina deformans (strain PYCC 5710 / ATCC 11124 / CBS 356.35 / IMI 108563 / JCM 9778 / NBRC 8474)</name>
    <name type="common">Peach leaf curl fungus</name>
    <name type="synonym">Lalaria deformans</name>
    <dbReference type="NCBI Taxonomy" id="1097556"/>
    <lineage>
        <taxon>Eukaryota</taxon>
        <taxon>Fungi</taxon>
        <taxon>Dikarya</taxon>
        <taxon>Ascomycota</taxon>
        <taxon>Taphrinomycotina</taxon>
        <taxon>Taphrinomycetes</taxon>
        <taxon>Taphrinales</taxon>
        <taxon>Taphrinaceae</taxon>
        <taxon>Taphrina</taxon>
    </lineage>
</organism>
<keyword evidence="1" id="KW-0819">tRNA processing</keyword>
<dbReference type="AlphaFoldDB" id="R4XFC2"/>
<dbReference type="EC" id="2.1.1.225" evidence="1"/>
<dbReference type="GO" id="GO:0030488">
    <property type="term" value="P:tRNA methylation"/>
    <property type="evidence" value="ECO:0007669"/>
    <property type="project" value="InterPro"/>
</dbReference>
<keyword evidence="1" id="KW-0808">Transferase</keyword>
<comment type="catalytic activity">
    <reaction evidence="1">
        <text>cytidine(4) in tRNA(Pro) + S-adenosyl-L-methionine = 2'-O-methylcytidine(4) in tRNA(Pro) + S-adenosyl-L-homocysteine + H(+)</text>
        <dbReference type="Rhea" id="RHEA:32767"/>
        <dbReference type="Rhea" id="RHEA-COMP:10397"/>
        <dbReference type="Rhea" id="RHEA-COMP:10398"/>
        <dbReference type="ChEBI" id="CHEBI:15378"/>
        <dbReference type="ChEBI" id="CHEBI:57856"/>
        <dbReference type="ChEBI" id="CHEBI:59789"/>
        <dbReference type="ChEBI" id="CHEBI:74495"/>
        <dbReference type="ChEBI" id="CHEBI:82748"/>
        <dbReference type="EC" id="2.1.1.225"/>
    </reaction>
</comment>
<dbReference type="InterPro" id="IPR039044">
    <property type="entry name" value="Trm13"/>
</dbReference>
<dbReference type="STRING" id="1097556.R4XFC2"/>
<keyword evidence="1" id="KW-0863">Zinc-finger</keyword>
<comment type="caution">
    <text evidence="3">The sequence shown here is derived from an EMBL/GenBank/DDBJ whole genome shotgun (WGS) entry which is preliminary data.</text>
</comment>
<dbReference type="VEuPathDB" id="FungiDB:TAPDE_004818"/>
<evidence type="ECO:0000256" key="1">
    <source>
        <dbReference type="RuleBase" id="RU367103"/>
    </source>
</evidence>
<reference evidence="3 4" key="1">
    <citation type="journal article" date="2013" name="MBio">
        <title>Genome sequencing of the plant pathogen Taphrina deformans, the causal agent of peach leaf curl.</title>
        <authorList>
            <person name="Cisse O.H."/>
            <person name="Almeida J.M.G.C.F."/>
            <person name="Fonseca A."/>
            <person name="Kumar A.A."/>
            <person name="Salojaervi J."/>
            <person name="Overmyer K."/>
            <person name="Hauser P.M."/>
            <person name="Pagni M."/>
        </authorList>
    </citation>
    <scope>NUCLEOTIDE SEQUENCE [LARGE SCALE GENOMIC DNA]</scope>
    <source>
        <strain evidence="4">PYCC 5710 / ATCC 11124 / CBS 356.35 / IMI 108563 / JCM 9778 / NBRC 8474</strain>
    </source>
</reference>
<protein>
    <recommendedName>
        <fullName evidence="1">tRNA:m(4)X modification enzyme TRM13</fullName>
        <ecNumber evidence="1">2.1.1.225</ecNumber>
    </recommendedName>
</protein>
<comment type="catalytic activity">
    <reaction evidence="1">
        <text>adenosine(4) in tRNA(His) + S-adenosyl-L-methionine = 2'-O-methyladenosine(4) in tRNA(His) + S-adenosyl-L-homocysteine + H(+)</text>
        <dbReference type="Rhea" id="RHEA:43196"/>
        <dbReference type="Rhea" id="RHEA-COMP:10401"/>
        <dbReference type="Rhea" id="RHEA-COMP:10402"/>
        <dbReference type="ChEBI" id="CHEBI:15378"/>
        <dbReference type="ChEBI" id="CHEBI:57856"/>
        <dbReference type="ChEBI" id="CHEBI:59789"/>
        <dbReference type="ChEBI" id="CHEBI:74411"/>
        <dbReference type="ChEBI" id="CHEBI:74477"/>
        <dbReference type="EC" id="2.1.1.225"/>
    </reaction>
</comment>
<evidence type="ECO:0000259" key="2">
    <source>
        <dbReference type="Pfam" id="PF05206"/>
    </source>
</evidence>
<dbReference type="InterPro" id="IPR007871">
    <property type="entry name" value="Methyltransferase_TRM13"/>
</dbReference>
<dbReference type="Pfam" id="PF05206">
    <property type="entry name" value="TRM13"/>
    <property type="match status" value="1"/>
</dbReference>
<keyword evidence="1" id="KW-0479">Metal-binding</keyword>
<keyword evidence="1" id="KW-0489">Methyltransferase</keyword>
<dbReference type="GO" id="GO:0008270">
    <property type="term" value="F:zinc ion binding"/>
    <property type="evidence" value="ECO:0007669"/>
    <property type="project" value="UniProtKB-KW"/>
</dbReference>